<feature type="signal peptide" evidence="1">
    <location>
        <begin position="1"/>
        <end position="23"/>
    </location>
</feature>
<organism evidence="2 3">
    <name type="scientific">Photobacterium sanctipauli</name>
    <dbReference type="NCBI Taxonomy" id="1342794"/>
    <lineage>
        <taxon>Bacteria</taxon>
        <taxon>Pseudomonadati</taxon>
        <taxon>Pseudomonadota</taxon>
        <taxon>Gammaproteobacteria</taxon>
        <taxon>Vibrionales</taxon>
        <taxon>Vibrionaceae</taxon>
        <taxon>Photobacterium</taxon>
    </lineage>
</organism>
<dbReference type="InterPro" id="IPR021242">
    <property type="entry name" value="DUF2799"/>
</dbReference>
<feature type="chain" id="PRO_5015716224" description="DUF2799 domain-containing protein" evidence="1">
    <location>
        <begin position="24"/>
        <end position="112"/>
    </location>
</feature>
<dbReference type="Proteomes" id="UP000241771">
    <property type="component" value="Unassembled WGS sequence"/>
</dbReference>
<evidence type="ECO:0008006" key="4">
    <source>
        <dbReference type="Google" id="ProtNLM"/>
    </source>
</evidence>
<dbReference type="RefSeq" id="WP_107272523.1">
    <property type="nucleotide sequence ID" value="NZ_JGVO01000145.1"/>
</dbReference>
<reference evidence="2 3" key="1">
    <citation type="submission" date="2018-01" db="EMBL/GenBank/DDBJ databases">
        <title>Whole genome sequencing of Histamine producing bacteria.</title>
        <authorList>
            <person name="Butler K."/>
        </authorList>
    </citation>
    <scope>NUCLEOTIDE SEQUENCE [LARGE SCALE GENOMIC DNA]</scope>
    <source>
        <strain evidence="2 3">DSM 100436</strain>
    </source>
</reference>
<proteinExistence type="predicted"/>
<evidence type="ECO:0000313" key="2">
    <source>
        <dbReference type="EMBL" id="PSW12580.1"/>
    </source>
</evidence>
<dbReference type="AlphaFoldDB" id="A0A2T3NDY6"/>
<evidence type="ECO:0000256" key="1">
    <source>
        <dbReference type="SAM" id="SignalP"/>
    </source>
</evidence>
<keyword evidence="3" id="KW-1185">Reference proteome</keyword>
<dbReference type="OrthoDB" id="5824326at2"/>
<evidence type="ECO:0000313" key="3">
    <source>
        <dbReference type="Proteomes" id="UP000241771"/>
    </source>
</evidence>
<sequence length="112" mass="12768">MASWVIRCLAGCVILMLAGCAGYHENELAKQQEWEQLGEYHGGQGYREWSNNDLNKHGALSETDYEKYRAGYLQGRFEYCSGRNNVNTVLNPAYPDECNDNRSSYGLVERGY</sequence>
<dbReference type="EMBL" id="PYMA01000021">
    <property type="protein sequence ID" value="PSW12580.1"/>
    <property type="molecule type" value="Genomic_DNA"/>
</dbReference>
<comment type="caution">
    <text evidence="2">The sequence shown here is derived from an EMBL/GenBank/DDBJ whole genome shotgun (WGS) entry which is preliminary data.</text>
</comment>
<protein>
    <recommendedName>
        <fullName evidence="4">DUF2799 domain-containing protein</fullName>
    </recommendedName>
</protein>
<gene>
    <name evidence="2" type="ORF">C9I98_22865</name>
</gene>
<dbReference type="PROSITE" id="PS51257">
    <property type="entry name" value="PROKAR_LIPOPROTEIN"/>
    <property type="match status" value="1"/>
</dbReference>
<name>A0A2T3NDY6_9GAMM</name>
<keyword evidence="1" id="KW-0732">Signal</keyword>
<dbReference type="Pfam" id="PF10973">
    <property type="entry name" value="DUF2799"/>
    <property type="match status" value="1"/>
</dbReference>
<accession>A0A2T3NDY6</accession>